<organism evidence="1 2">
    <name type="scientific">Nitrososphaera viennensis EN76</name>
    <dbReference type="NCBI Taxonomy" id="926571"/>
    <lineage>
        <taxon>Archaea</taxon>
        <taxon>Nitrososphaerota</taxon>
        <taxon>Nitrososphaeria</taxon>
        <taxon>Nitrososphaerales</taxon>
        <taxon>Nitrososphaeraceae</taxon>
        <taxon>Nitrososphaera</taxon>
    </lineage>
</organism>
<dbReference type="Proteomes" id="UP000027093">
    <property type="component" value="Chromosome"/>
</dbReference>
<keyword evidence="2" id="KW-1185">Reference proteome</keyword>
<dbReference type="KEGG" id="nvn:NVIE_1626"/>
<protein>
    <submittedName>
        <fullName evidence="1">Uncharacterized protein</fullName>
    </submittedName>
</protein>
<sequence>MHHIHFAKLGHEVLSLVDIAGEKSHKWNYGQLCIIITAAQRTVHESAKWNIFIYTNFFKNYDIYL</sequence>
<dbReference type="HOGENOM" id="CLU_2839496_0_0_2"/>
<accession>A0A060HGX5</accession>
<dbReference type="STRING" id="926571.NVIE_1626"/>
<proteinExistence type="predicted"/>
<gene>
    <name evidence="1" type="ORF">NVIE_1626</name>
</gene>
<dbReference type="EMBL" id="CP007536">
    <property type="protein sequence ID" value="AIC15839.1"/>
    <property type="molecule type" value="Genomic_DNA"/>
</dbReference>
<dbReference type="AlphaFoldDB" id="A0A060HGX5"/>
<evidence type="ECO:0000313" key="1">
    <source>
        <dbReference type="EMBL" id="AIC15839.1"/>
    </source>
</evidence>
<name>A0A060HGX5_9ARCH</name>
<evidence type="ECO:0000313" key="2">
    <source>
        <dbReference type="Proteomes" id="UP000027093"/>
    </source>
</evidence>
<reference evidence="1 2" key="1">
    <citation type="journal article" date="2014" name="Int. J. Syst. Evol. Microbiol.">
        <title>Nitrososphaera viennensis gen. nov., sp. nov., an aerobic and mesophilic, ammonia-oxidizing archaeon from soil and a member of the archaeal phylum Thaumarchaeota.</title>
        <authorList>
            <person name="Stieglmeier M."/>
            <person name="Klingl A."/>
            <person name="Alves R.J."/>
            <person name="Rittmann S.K."/>
            <person name="Melcher M."/>
            <person name="Leisch N."/>
            <person name="Schleper C."/>
        </authorList>
    </citation>
    <scope>NUCLEOTIDE SEQUENCE [LARGE SCALE GENOMIC DNA]</scope>
    <source>
        <strain evidence="1">EN76</strain>
    </source>
</reference>